<feature type="region of interest" description="Disordered" evidence="1">
    <location>
        <begin position="1"/>
        <end position="46"/>
    </location>
</feature>
<feature type="transmembrane region" description="Helical" evidence="2">
    <location>
        <begin position="84"/>
        <end position="111"/>
    </location>
</feature>
<evidence type="ECO:0000313" key="4">
    <source>
        <dbReference type="Proteomes" id="UP000546162"/>
    </source>
</evidence>
<feature type="compositionally biased region" description="Basic and acidic residues" evidence="1">
    <location>
        <begin position="136"/>
        <end position="150"/>
    </location>
</feature>
<evidence type="ECO:0000256" key="2">
    <source>
        <dbReference type="SAM" id="Phobius"/>
    </source>
</evidence>
<keyword evidence="2" id="KW-1133">Transmembrane helix</keyword>
<keyword evidence="4" id="KW-1185">Reference proteome</keyword>
<dbReference type="EMBL" id="JACHNB010000001">
    <property type="protein sequence ID" value="MBB4744923.1"/>
    <property type="molecule type" value="Genomic_DNA"/>
</dbReference>
<comment type="caution">
    <text evidence="3">The sequence shown here is derived from an EMBL/GenBank/DDBJ whole genome shotgun (WGS) entry which is preliminary data.</text>
</comment>
<dbReference type="Proteomes" id="UP000546162">
    <property type="component" value="Unassembled WGS sequence"/>
</dbReference>
<name>A0A7W7H6R8_9ACTN</name>
<evidence type="ECO:0000313" key="3">
    <source>
        <dbReference type="EMBL" id="MBB4744923.1"/>
    </source>
</evidence>
<dbReference type="AlphaFoldDB" id="A0A7W7H6R8"/>
<dbReference type="RefSeq" id="WP_185045116.1">
    <property type="nucleotide sequence ID" value="NZ_BAABFG010000005.1"/>
</dbReference>
<reference evidence="3 4" key="1">
    <citation type="submission" date="2020-08" db="EMBL/GenBank/DDBJ databases">
        <title>Sequencing the genomes of 1000 actinobacteria strains.</title>
        <authorList>
            <person name="Klenk H.-P."/>
        </authorList>
    </citation>
    <scope>NUCLEOTIDE SEQUENCE [LARGE SCALE GENOMIC DNA]</scope>
    <source>
        <strain evidence="3 4">DSM 45809</strain>
    </source>
</reference>
<sequence length="170" mass="16346">MSDTPPPSEAPTAATPAEAPATEHVSAVAGETPAVPPPPPGWAYVSAAGASSHLPPPPPGLAYVPVGPPGGPARPAGSWRGRRVPLLATVAALLLGCVLGAGVTAIGAAVAGHHRGGGHHDQVGPAGNRFGTERGGFGRDGRRGDGRTGDRGGVPGTAPSAATPAPSASS</sequence>
<feature type="compositionally biased region" description="Low complexity" evidence="1">
    <location>
        <begin position="157"/>
        <end position="170"/>
    </location>
</feature>
<accession>A0A7W7H6R8</accession>
<feature type="region of interest" description="Disordered" evidence="1">
    <location>
        <begin position="113"/>
        <end position="170"/>
    </location>
</feature>
<proteinExistence type="predicted"/>
<keyword evidence="2" id="KW-0472">Membrane</keyword>
<feature type="compositionally biased region" description="Low complexity" evidence="1">
    <location>
        <begin position="10"/>
        <end position="23"/>
    </location>
</feature>
<keyword evidence="2" id="KW-0812">Transmembrane</keyword>
<protein>
    <submittedName>
        <fullName evidence="3">Uncharacterized protein</fullName>
    </submittedName>
</protein>
<gene>
    <name evidence="3" type="ORF">BJY16_008382</name>
</gene>
<organism evidence="3 4">
    <name type="scientific">Actinoplanes octamycinicus</name>
    <dbReference type="NCBI Taxonomy" id="135948"/>
    <lineage>
        <taxon>Bacteria</taxon>
        <taxon>Bacillati</taxon>
        <taxon>Actinomycetota</taxon>
        <taxon>Actinomycetes</taxon>
        <taxon>Micromonosporales</taxon>
        <taxon>Micromonosporaceae</taxon>
        <taxon>Actinoplanes</taxon>
    </lineage>
</organism>
<evidence type="ECO:0000256" key="1">
    <source>
        <dbReference type="SAM" id="MobiDB-lite"/>
    </source>
</evidence>